<dbReference type="SUPFAM" id="SSF51430">
    <property type="entry name" value="NAD(P)-linked oxidoreductase"/>
    <property type="match status" value="1"/>
</dbReference>
<accession>A0A448UY86</accession>
<evidence type="ECO:0000259" key="1">
    <source>
        <dbReference type="Pfam" id="PF00248"/>
    </source>
</evidence>
<dbReference type="InterPro" id="IPR036812">
    <property type="entry name" value="NAD(P)_OxRdtase_dom_sf"/>
</dbReference>
<reference evidence="2 3" key="1">
    <citation type="submission" date="2018-12" db="EMBL/GenBank/DDBJ databases">
        <authorList>
            <consortium name="Pathogen Informatics"/>
        </authorList>
    </citation>
    <scope>NUCLEOTIDE SEQUENCE [LARGE SCALE GENOMIC DNA]</scope>
    <source>
        <strain evidence="2 3">NCTC10918</strain>
    </source>
</reference>
<evidence type="ECO:0000313" key="2">
    <source>
        <dbReference type="EMBL" id="VEJ30877.1"/>
    </source>
</evidence>
<dbReference type="Gene3D" id="3.20.20.100">
    <property type="entry name" value="NADP-dependent oxidoreductase domain"/>
    <property type="match status" value="1"/>
</dbReference>
<dbReference type="Pfam" id="PF00248">
    <property type="entry name" value="Aldo_ket_red"/>
    <property type="match status" value="1"/>
</dbReference>
<proteinExistence type="predicted"/>
<evidence type="ECO:0000313" key="3">
    <source>
        <dbReference type="Proteomes" id="UP000270988"/>
    </source>
</evidence>
<sequence length="105" mass="11518">MTGKYRRDGIPAGSRLSHSKAQVLAQADWEQLDAYREFCVDLGISEVQASISWLKQQNPVASVIAGATTPDQVRANAQAASVRFNDDELVRLNEIFPAPESIALF</sequence>
<name>A0A448UY86_9MICC</name>
<dbReference type="EMBL" id="LR134521">
    <property type="protein sequence ID" value="VEJ30877.1"/>
    <property type="molecule type" value="Genomic_DNA"/>
</dbReference>
<dbReference type="AlphaFoldDB" id="A0A448UY86"/>
<dbReference type="InterPro" id="IPR023210">
    <property type="entry name" value="NADP_OxRdtase_dom"/>
</dbReference>
<gene>
    <name evidence="2" type="primary">tas</name>
    <name evidence="2" type="ORF">NCTC10918_02169</name>
</gene>
<organism evidence="2 3">
    <name type="scientific">Rothia dentocariosa</name>
    <dbReference type="NCBI Taxonomy" id="2047"/>
    <lineage>
        <taxon>Bacteria</taxon>
        <taxon>Bacillati</taxon>
        <taxon>Actinomycetota</taxon>
        <taxon>Actinomycetes</taxon>
        <taxon>Micrococcales</taxon>
        <taxon>Micrococcaceae</taxon>
        <taxon>Rothia</taxon>
    </lineage>
</organism>
<protein>
    <submittedName>
        <fullName evidence="2">L-glyceraldehyde 3-phosphate reductase</fullName>
    </submittedName>
</protein>
<dbReference type="Proteomes" id="UP000270988">
    <property type="component" value="Chromosome"/>
</dbReference>
<feature type="domain" description="NADP-dependent oxidoreductase" evidence="1">
    <location>
        <begin position="4"/>
        <end position="95"/>
    </location>
</feature>